<dbReference type="InterPro" id="IPR050109">
    <property type="entry name" value="HTH-type_TetR-like_transc_reg"/>
</dbReference>
<dbReference type="PANTHER" id="PTHR30055">
    <property type="entry name" value="HTH-TYPE TRANSCRIPTIONAL REGULATOR RUTR"/>
    <property type="match status" value="1"/>
</dbReference>
<evidence type="ECO:0000256" key="4">
    <source>
        <dbReference type="PROSITE-ProRule" id="PRU00335"/>
    </source>
</evidence>
<dbReference type="InterPro" id="IPR036271">
    <property type="entry name" value="Tet_transcr_reg_TetR-rel_C_sf"/>
</dbReference>
<reference evidence="6 7" key="1">
    <citation type="journal article" date="2014" name="Genome Announc.">
        <title>Draft Genome Sequence of Streptomyces fradiae ATCC 19609, a Strain Highly Sensitive to Antibiotics.</title>
        <authorList>
            <person name="Bekker O.B."/>
            <person name="Klimina K.M."/>
            <person name="Vatlin A.A."/>
            <person name="Zakharevich N.V."/>
            <person name="Kasianov A.S."/>
            <person name="Danilenko V.N."/>
        </authorList>
    </citation>
    <scope>NUCLEOTIDE SEQUENCE [LARGE SCALE GENOMIC DNA]</scope>
    <source>
        <strain evidence="6 7">ATCC 19609</strain>
    </source>
</reference>
<proteinExistence type="predicted"/>
<dbReference type="Gene3D" id="1.10.357.10">
    <property type="entry name" value="Tetracycline Repressor, domain 2"/>
    <property type="match status" value="1"/>
</dbReference>
<dbReference type="InterPro" id="IPR001647">
    <property type="entry name" value="HTH_TetR"/>
</dbReference>
<evidence type="ECO:0000256" key="2">
    <source>
        <dbReference type="ARBA" id="ARBA00023125"/>
    </source>
</evidence>
<feature type="domain" description="HTH tetR-type" evidence="5">
    <location>
        <begin position="13"/>
        <end position="73"/>
    </location>
</feature>
<dbReference type="PRINTS" id="PR00455">
    <property type="entry name" value="HTHTETR"/>
</dbReference>
<dbReference type="GO" id="GO:0003700">
    <property type="term" value="F:DNA-binding transcription factor activity"/>
    <property type="evidence" value="ECO:0007669"/>
    <property type="project" value="TreeGrafter"/>
</dbReference>
<dbReference type="PROSITE" id="PS50977">
    <property type="entry name" value="HTH_TETR_2"/>
    <property type="match status" value="1"/>
</dbReference>
<dbReference type="SUPFAM" id="SSF46689">
    <property type="entry name" value="Homeodomain-like"/>
    <property type="match status" value="1"/>
</dbReference>
<dbReference type="Pfam" id="PF00440">
    <property type="entry name" value="TetR_N"/>
    <property type="match status" value="1"/>
</dbReference>
<keyword evidence="7" id="KW-1185">Reference proteome</keyword>
<evidence type="ECO:0000256" key="3">
    <source>
        <dbReference type="ARBA" id="ARBA00023163"/>
    </source>
</evidence>
<feature type="DNA-binding region" description="H-T-H motif" evidence="4">
    <location>
        <begin position="36"/>
        <end position="55"/>
    </location>
</feature>
<evidence type="ECO:0000313" key="6">
    <source>
        <dbReference type="EMBL" id="RKM91282.1"/>
    </source>
</evidence>
<comment type="caution">
    <text evidence="6">The sequence shown here is derived from an EMBL/GenBank/DDBJ whole genome shotgun (WGS) entry which is preliminary data.</text>
</comment>
<evidence type="ECO:0000313" key="7">
    <source>
        <dbReference type="Proteomes" id="UP000028058"/>
    </source>
</evidence>
<dbReference type="SUPFAM" id="SSF48498">
    <property type="entry name" value="Tetracyclin repressor-like, C-terminal domain"/>
    <property type="match status" value="1"/>
</dbReference>
<gene>
    <name evidence="6" type="ORF">SFRA_029740</name>
</gene>
<dbReference type="EMBL" id="JNAD02000018">
    <property type="protein sequence ID" value="RKM91282.1"/>
    <property type="molecule type" value="Genomic_DNA"/>
</dbReference>
<accession>A0A3R7IXM1</accession>
<keyword evidence="1" id="KW-0805">Transcription regulation</keyword>
<dbReference type="InterPro" id="IPR009057">
    <property type="entry name" value="Homeodomain-like_sf"/>
</dbReference>
<keyword evidence="2 4" id="KW-0238">DNA-binding</keyword>
<name>A0A3R7IXM1_9ACTN</name>
<protein>
    <submittedName>
        <fullName evidence="6">TetR/AcrR family transcriptional regulator</fullName>
    </submittedName>
</protein>
<dbReference type="PANTHER" id="PTHR30055:SF148">
    <property type="entry name" value="TETR-FAMILY TRANSCRIPTIONAL REGULATOR"/>
    <property type="match status" value="1"/>
</dbReference>
<dbReference type="Proteomes" id="UP000028058">
    <property type="component" value="Unassembled WGS sequence"/>
</dbReference>
<dbReference type="Gene3D" id="1.10.10.60">
    <property type="entry name" value="Homeodomain-like"/>
    <property type="match status" value="1"/>
</dbReference>
<evidence type="ECO:0000256" key="1">
    <source>
        <dbReference type="ARBA" id="ARBA00023015"/>
    </source>
</evidence>
<sequence>MTDLEAVPKEAGPRRKAEILGATLDLLAERGYDELTIEQAAEHAGVNKTTIYRWWGSKPELLRDALLDSGVLRVTVPDTGSLHGDLAALADAVRGLLREERTRALVEAALVGAVRHPALREVVVSLLDDGFTRRQPILERAAARGELPAGFDPGPLADALAGALWVQLVLRRRPPTEEFVRALLALLLDGCRARH</sequence>
<dbReference type="InterPro" id="IPR011075">
    <property type="entry name" value="TetR_C"/>
</dbReference>
<dbReference type="Pfam" id="PF16859">
    <property type="entry name" value="TetR_C_11"/>
    <property type="match status" value="1"/>
</dbReference>
<dbReference type="AlphaFoldDB" id="A0A3R7IXM1"/>
<dbReference type="RefSeq" id="WP_043471017.1">
    <property type="nucleotide sequence ID" value="NZ_CP134822.1"/>
</dbReference>
<keyword evidence="3" id="KW-0804">Transcription</keyword>
<organism evidence="6 7">
    <name type="scientific">Streptomyces xinghaiensis</name>
    <dbReference type="NCBI Taxonomy" id="1038928"/>
    <lineage>
        <taxon>Bacteria</taxon>
        <taxon>Bacillati</taxon>
        <taxon>Actinomycetota</taxon>
        <taxon>Actinomycetes</taxon>
        <taxon>Kitasatosporales</taxon>
        <taxon>Streptomycetaceae</taxon>
        <taxon>Streptomyces</taxon>
    </lineage>
</organism>
<dbReference type="GO" id="GO:0000976">
    <property type="term" value="F:transcription cis-regulatory region binding"/>
    <property type="evidence" value="ECO:0007669"/>
    <property type="project" value="TreeGrafter"/>
</dbReference>
<evidence type="ECO:0000259" key="5">
    <source>
        <dbReference type="PROSITE" id="PS50977"/>
    </source>
</evidence>
<dbReference type="OrthoDB" id="9796019at2"/>